<evidence type="ECO:0000256" key="7">
    <source>
        <dbReference type="HAMAP-Rule" id="MF_00375"/>
    </source>
</evidence>
<dbReference type="EMBL" id="CDOG01000027">
    <property type="protein sequence ID" value="CEN39264.1"/>
    <property type="molecule type" value="Genomic_DNA"/>
</dbReference>
<dbReference type="InterPro" id="IPR015421">
    <property type="entry name" value="PyrdxlP-dep_Trfase_major"/>
</dbReference>
<evidence type="ECO:0000256" key="2">
    <source>
        <dbReference type="ARBA" id="ARBA00004819"/>
    </source>
</evidence>
<dbReference type="CDD" id="cd00610">
    <property type="entry name" value="OAT_like"/>
    <property type="match status" value="1"/>
</dbReference>
<evidence type="ECO:0000313" key="8">
    <source>
        <dbReference type="EMBL" id="CEN39264.1"/>
    </source>
</evidence>
<comment type="subunit">
    <text evidence="7">Homodimer.</text>
</comment>
<dbReference type="NCBIfam" id="NF000818">
    <property type="entry name" value="PRK00062.1"/>
    <property type="match status" value="1"/>
</dbReference>
<dbReference type="Pfam" id="PF00202">
    <property type="entry name" value="Aminotran_3"/>
    <property type="match status" value="1"/>
</dbReference>
<evidence type="ECO:0000256" key="1">
    <source>
        <dbReference type="ARBA" id="ARBA00001933"/>
    </source>
</evidence>
<dbReference type="PROSITE" id="PS00600">
    <property type="entry name" value="AA_TRANSFER_CLASS_3"/>
    <property type="match status" value="1"/>
</dbReference>
<keyword evidence="4 7" id="KW-0663">Pyridoxal phosphate</keyword>
<proteinExistence type="inferred from homology"/>
<dbReference type="SUPFAM" id="SSF53383">
    <property type="entry name" value="PLP-dependent transferases"/>
    <property type="match status" value="1"/>
</dbReference>
<name>A0A0B7HKV0_9FLAO</name>
<dbReference type="HAMAP" id="MF_00375">
    <property type="entry name" value="HemL_aminotrans_3"/>
    <property type="match status" value="1"/>
</dbReference>
<dbReference type="InterPro" id="IPR015424">
    <property type="entry name" value="PyrdxlP-dep_Trfase"/>
</dbReference>
<dbReference type="PANTHER" id="PTHR43713:SF3">
    <property type="entry name" value="GLUTAMATE-1-SEMIALDEHYDE 2,1-AMINOMUTASE 1, CHLOROPLASTIC-RELATED"/>
    <property type="match status" value="1"/>
</dbReference>
<keyword evidence="6 7" id="KW-0627">Porphyrin biosynthesis</keyword>
<gene>
    <name evidence="7 8" type="primary">hemL</name>
    <name evidence="8" type="ORF">CCYN74_330029</name>
</gene>
<protein>
    <recommendedName>
        <fullName evidence="7">Glutamate-1-semialdehyde 2,1-aminomutase</fullName>
        <shortName evidence="7">GSA</shortName>
        <ecNumber evidence="7">5.4.3.8</ecNumber>
    </recommendedName>
    <alternativeName>
        <fullName evidence="7">Glutamate-1-semialdehyde aminotransferase</fullName>
        <shortName evidence="7">GSA-AT</shortName>
    </alternativeName>
</protein>
<dbReference type="GO" id="GO:0030170">
    <property type="term" value="F:pyridoxal phosphate binding"/>
    <property type="evidence" value="ECO:0007669"/>
    <property type="project" value="InterPro"/>
</dbReference>
<sequence>MTLKKRYKIMLYRRSSELFAQAKKVLPGGVNSPVRAFNAVGGEPIFIREAQGAYLIDEDGRKLIDYIASWGPLILGHAYPPVIDAVTERAKKGTSFGIPTEIEIKIAELAVAMVPNIDKIRFVNSGTEACMSAIRLARGYTNRDKIIKFAGCYHGHSDSFLIEAGSGAITFGSPNSPGVTQGTAKDTLLARYNDIESVKALFEANKDQIAGVIIEPIAGNMGCVPPKKGFLEGLRKLCTENGTLLIFDEVMTGFRLAKGGVQEVLNIQADIVTFGKVIGGGLPVGAFAARNEIMRFLAPEGPVYQAGTLSGNPLAMSAGLAMLTELNNNPQVFESLAKKTAYLHEGFDKVLSKTDIPYQINRFGSMISLHFNENPVVDFESSAKGNLDRFKKYFHGMLAEGIYLPPSAFESYFLNDALTYEDLDTTIQALEKIIADGRLN</sequence>
<comment type="pathway">
    <text evidence="2">Porphyrin-containing compound metabolism; protoporphyrin-IX biosynthesis; 5-aminolevulinate from L-glutamyl-tRNA(Glu): step 2/2.</text>
</comment>
<dbReference type="Proteomes" id="UP000038083">
    <property type="component" value="Unassembled WGS sequence"/>
</dbReference>
<keyword evidence="8" id="KW-0032">Aminotransferase</keyword>
<evidence type="ECO:0000256" key="6">
    <source>
        <dbReference type="ARBA" id="ARBA00023244"/>
    </source>
</evidence>
<keyword evidence="5 7" id="KW-0413">Isomerase</keyword>
<evidence type="ECO:0000256" key="5">
    <source>
        <dbReference type="ARBA" id="ARBA00023235"/>
    </source>
</evidence>
<dbReference type="GO" id="GO:0008483">
    <property type="term" value="F:transaminase activity"/>
    <property type="evidence" value="ECO:0007669"/>
    <property type="project" value="UniProtKB-KW"/>
</dbReference>
<dbReference type="PANTHER" id="PTHR43713">
    <property type="entry name" value="GLUTAMATE-1-SEMIALDEHYDE 2,1-AMINOMUTASE"/>
    <property type="match status" value="1"/>
</dbReference>
<dbReference type="InterPro" id="IPR004639">
    <property type="entry name" value="4pyrrol_synth_GluAld_NH2Trfase"/>
</dbReference>
<dbReference type="FunFam" id="3.40.640.10:FF:000021">
    <property type="entry name" value="Glutamate-1-semialdehyde 2,1-aminomutase"/>
    <property type="match status" value="1"/>
</dbReference>
<comment type="catalytic activity">
    <reaction evidence="7">
        <text>(S)-4-amino-5-oxopentanoate = 5-aminolevulinate</text>
        <dbReference type="Rhea" id="RHEA:14265"/>
        <dbReference type="ChEBI" id="CHEBI:57501"/>
        <dbReference type="ChEBI" id="CHEBI:356416"/>
        <dbReference type="EC" id="5.4.3.8"/>
    </reaction>
</comment>
<evidence type="ECO:0000256" key="4">
    <source>
        <dbReference type="ARBA" id="ARBA00022898"/>
    </source>
</evidence>
<dbReference type="EC" id="5.4.3.8" evidence="7"/>
<keyword evidence="7" id="KW-0963">Cytoplasm</keyword>
<keyword evidence="8" id="KW-0808">Transferase</keyword>
<dbReference type="GO" id="GO:0005737">
    <property type="term" value="C:cytoplasm"/>
    <property type="evidence" value="ECO:0007669"/>
    <property type="project" value="UniProtKB-SubCell"/>
</dbReference>
<evidence type="ECO:0000313" key="9">
    <source>
        <dbReference type="Proteomes" id="UP000038083"/>
    </source>
</evidence>
<dbReference type="UniPathway" id="UPA00251">
    <property type="reaction ID" value="UER00317"/>
</dbReference>
<comment type="cofactor">
    <cofactor evidence="1 7">
        <name>pyridoxal 5'-phosphate</name>
        <dbReference type="ChEBI" id="CHEBI:597326"/>
    </cofactor>
</comment>
<dbReference type="GO" id="GO:0042286">
    <property type="term" value="F:glutamate-1-semialdehyde 2,1-aminomutase activity"/>
    <property type="evidence" value="ECO:0007669"/>
    <property type="project" value="UniProtKB-UniRule"/>
</dbReference>
<dbReference type="AlphaFoldDB" id="A0A0B7HKV0"/>
<reference evidence="8 9" key="1">
    <citation type="submission" date="2015-01" db="EMBL/GenBank/DDBJ databases">
        <authorList>
            <person name="Xiang T."/>
            <person name="Song Y."/>
            <person name="Huang L."/>
            <person name="Wang B."/>
            <person name="Wu P."/>
        </authorList>
    </citation>
    <scope>NUCLEOTIDE SEQUENCE [LARGE SCALE GENOMIC DNA]</scope>
    <source>
        <strain evidence="8 9">Ccy74</strain>
    </source>
</reference>
<dbReference type="NCBIfam" id="TIGR00713">
    <property type="entry name" value="hemL"/>
    <property type="match status" value="1"/>
</dbReference>
<feature type="modified residue" description="N6-(pyridoxal phosphate)lysine" evidence="7">
    <location>
        <position position="276"/>
    </location>
</feature>
<comment type="subcellular location">
    <subcellularLocation>
        <location evidence="7">Cytoplasm</location>
    </subcellularLocation>
</comment>
<organism evidence="8 9">
    <name type="scientific">Capnocytophaga cynodegmi</name>
    <dbReference type="NCBI Taxonomy" id="28189"/>
    <lineage>
        <taxon>Bacteria</taxon>
        <taxon>Pseudomonadati</taxon>
        <taxon>Bacteroidota</taxon>
        <taxon>Flavobacteriia</taxon>
        <taxon>Flavobacteriales</taxon>
        <taxon>Flavobacteriaceae</taxon>
        <taxon>Capnocytophaga</taxon>
    </lineage>
</organism>
<dbReference type="InterPro" id="IPR015422">
    <property type="entry name" value="PyrdxlP-dep_Trfase_small"/>
</dbReference>
<dbReference type="InterPro" id="IPR005814">
    <property type="entry name" value="Aminotrans_3"/>
</dbReference>
<comment type="similarity">
    <text evidence="3 7">Belongs to the class-III pyridoxal-phosphate-dependent aminotransferase family. HemL subfamily.</text>
</comment>
<dbReference type="GO" id="GO:0006782">
    <property type="term" value="P:protoporphyrinogen IX biosynthetic process"/>
    <property type="evidence" value="ECO:0007669"/>
    <property type="project" value="UniProtKB-UniRule"/>
</dbReference>
<accession>A0A0B7HKV0</accession>
<dbReference type="Gene3D" id="3.90.1150.10">
    <property type="entry name" value="Aspartate Aminotransferase, domain 1"/>
    <property type="match status" value="1"/>
</dbReference>
<evidence type="ECO:0000256" key="3">
    <source>
        <dbReference type="ARBA" id="ARBA00008981"/>
    </source>
</evidence>
<dbReference type="Gene3D" id="3.40.640.10">
    <property type="entry name" value="Type I PLP-dependent aspartate aminotransferase-like (Major domain)"/>
    <property type="match status" value="1"/>
</dbReference>
<dbReference type="InterPro" id="IPR049704">
    <property type="entry name" value="Aminotrans_3_PPA_site"/>
</dbReference>